<feature type="region of interest" description="Disordered" evidence="1">
    <location>
        <begin position="223"/>
        <end position="249"/>
    </location>
</feature>
<evidence type="ECO:0000256" key="1">
    <source>
        <dbReference type="SAM" id="MobiDB-lite"/>
    </source>
</evidence>
<dbReference type="InParanoid" id="A0A409WJ41"/>
<evidence type="ECO:0000313" key="2">
    <source>
        <dbReference type="EMBL" id="PPQ78509.1"/>
    </source>
</evidence>
<evidence type="ECO:0000313" key="3">
    <source>
        <dbReference type="Proteomes" id="UP000284842"/>
    </source>
</evidence>
<organism evidence="2 3">
    <name type="scientific">Panaeolus cyanescens</name>
    <dbReference type="NCBI Taxonomy" id="181874"/>
    <lineage>
        <taxon>Eukaryota</taxon>
        <taxon>Fungi</taxon>
        <taxon>Dikarya</taxon>
        <taxon>Basidiomycota</taxon>
        <taxon>Agaricomycotina</taxon>
        <taxon>Agaricomycetes</taxon>
        <taxon>Agaricomycetidae</taxon>
        <taxon>Agaricales</taxon>
        <taxon>Agaricineae</taxon>
        <taxon>Galeropsidaceae</taxon>
        <taxon>Panaeolus</taxon>
    </lineage>
</organism>
<dbReference type="Proteomes" id="UP000284842">
    <property type="component" value="Unassembled WGS sequence"/>
</dbReference>
<name>A0A409WJ41_9AGAR</name>
<gene>
    <name evidence="2" type="ORF">CVT24_001747</name>
</gene>
<feature type="compositionally biased region" description="Acidic residues" evidence="1">
    <location>
        <begin position="226"/>
        <end position="249"/>
    </location>
</feature>
<dbReference type="EMBL" id="NHTK01005460">
    <property type="protein sequence ID" value="PPQ78509.1"/>
    <property type="molecule type" value="Genomic_DNA"/>
</dbReference>
<keyword evidence="3" id="KW-1185">Reference proteome</keyword>
<accession>A0A409WJ41</accession>
<proteinExistence type="predicted"/>
<sequence length="276" mass="30850">MDDTDTPNVDMLVSAISYGNSFFAPLEERDLLLLRIPGIRNNMGFVIPLLTRNALWWDIKRYYEAIAKIAMAVTLPNVVDPLSLPVPDHDAIPGRLFDALTLPRPRILTAYNPNKDSPLDVFFRSATDAIAVWNKYREVGQAAIGFLLTAHERITLLLYQQRMEMEEGEIEGASEMPGLEEIFEQSLMENVSFTPPPTPILQNNLPLPPVPIQVAVFTATAHEASDNDDYDSDEPSESDYDAVVSDDDSDVDERLALAESYSRMAISMWANMGVEN</sequence>
<reference evidence="2 3" key="1">
    <citation type="journal article" date="2018" name="Evol. Lett.">
        <title>Horizontal gene cluster transfer increased hallucinogenic mushroom diversity.</title>
        <authorList>
            <person name="Reynolds H.T."/>
            <person name="Vijayakumar V."/>
            <person name="Gluck-Thaler E."/>
            <person name="Korotkin H.B."/>
            <person name="Matheny P.B."/>
            <person name="Slot J.C."/>
        </authorList>
    </citation>
    <scope>NUCLEOTIDE SEQUENCE [LARGE SCALE GENOMIC DNA]</scope>
    <source>
        <strain evidence="2 3">2629</strain>
    </source>
</reference>
<comment type="caution">
    <text evidence="2">The sequence shown here is derived from an EMBL/GenBank/DDBJ whole genome shotgun (WGS) entry which is preliminary data.</text>
</comment>
<protein>
    <submittedName>
        <fullName evidence="2">Uncharacterized protein</fullName>
    </submittedName>
</protein>
<dbReference type="AlphaFoldDB" id="A0A409WJ41"/>